<dbReference type="GO" id="GO:0005829">
    <property type="term" value="C:cytosol"/>
    <property type="evidence" value="ECO:0007669"/>
    <property type="project" value="TreeGrafter"/>
</dbReference>
<sequence length="386" mass="42589">MPSTVIIDTDPGVDDAFAILYALASPELRVCAFTLVHGNSPLQCSTRNLATLLDALHRQHQSEGFDSTNWERPVVAIGANEPLNVVREGAEFFHGPDGFGGVHASHAAWTRDITRPAGHPLYTVSARDGADEILHQLRKEPANTVTILAIGPVTNLALAIERDARTFARARRVISMGGAVRIPGNVTPTSEFNFWGDPLAAQLVLERTLAKDPEERVEVVLVPLDPLETLRFPRKMIDFGASESSIPIAQFFSVIARHTFDLVHRFTGSAFMPLIDVAVTQMAIDLVRANDKLENCKELGWEIVAEDIRVESQGSWTRGMTIVDRRAELKGAAKATAEHIKVEKYPDPQWTEKTGATHVHVCYKMDGDRCVRESIERVYKVSVDGL</sequence>
<keyword evidence="2 5" id="KW-0378">Hydrolase</keyword>
<feature type="domain" description="Inosine/uridine-preferring nucleoside hydrolase" evidence="4">
    <location>
        <begin position="5"/>
        <end position="369"/>
    </location>
</feature>
<comment type="similarity">
    <text evidence="1">Belongs to the IUNH family.</text>
</comment>
<evidence type="ECO:0000313" key="6">
    <source>
        <dbReference type="Proteomes" id="UP000271241"/>
    </source>
</evidence>
<accession>A0A4P9XTA0</accession>
<dbReference type="InterPro" id="IPR023186">
    <property type="entry name" value="IUNH"/>
</dbReference>
<dbReference type="GO" id="GO:0006152">
    <property type="term" value="P:purine nucleoside catabolic process"/>
    <property type="evidence" value="ECO:0007669"/>
    <property type="project" value="TreeGrafter"/>
</dbReference>
<keyword evidence="3" id="KW-0326">Glycosidase</keyword>
<gene>
    <name evidence="5" type="ORF">THASP1DRAFT_14338</name>
</gene>
<dbReference type="PANTHER" id="PTHR12304:SF56">
    <property type="entry name" value="HYDROLASE, PUTATIVE (AFU_ORTHOLOGUE AFUA_1G11790)-RELATED"/>
    <property type="match status" value="1"/>
</dbReference>
<name>A0A4P9XTA0_9FUNG</name>
<dbReference type="InterPro" id="IPR001910">
    <property type="entry name" value="Inosine/uridine_hydrolase_dom"/>
</dbReference>
<evidence type="ECO:0000313" key="5">
    <source>
        <dbReference type="EMBL" id="RKP09394.1"/>
    </source>
</evidence>
<dbReference type="Gene3D" id="3.90.245.10">
    <property type="entry name" value="Ribonucleoside hydrolase-like"/>
    <property type="match status" value="1"/>
</dbReference>
<dbReference type="AlphaFoldDB" id="A0A4P9XTA0"/>
<dbReference type="GO" id="GO:0008477">
    <property type="term" value="F:purine nucleosidase activity"/>
    <property type="evidence" value="ECO:0007669"/>
    <property type="project" value="TreeGrafter"/>
</dbReference>
<evidence type="ECO:0000256" key="1">
    <source>
        <dbReference type="ARBA" id="ARBA00009176"/>
    </source>
</evidence>
<dbReference type="InterPro" id="IPR036452">
    <property type="entry name" value="Ribo_hydro-like"/>
</dbReference>
<dbReference type="EMBL" id="KZ992517">
    <property type="protein sequence ID" value="RKP09394.1"/>
    <property type="molecule type" value="Genomic_DNA"/>
</dbReference>
<proteinExistence type="inferred from homology"/>
<keyword evidence="6" id="KW-1185">Reference proteome</keyword>
<dbReference type="Proteomes" id="UP000271241">
    <property type="component" value="Unassembled WGS sequence"/>
</dbReference>
<protein>
    <submittedName>
        <fullName evidence="5">Inosine/uridine-preferring nucleoside hydrolase domain-containing protein</fullName>
    </submittedName>
</protein>
<dbReference type="Pfam" id="PF01156">
    <property type="entry name" value="IU_nuc_hydro"/>
    <property type="match status" value="1"/>
</dbReference>
<evidence type="ECO:0000256" key="3">
    <source>
        <dbReference type="ARBA" id="ARBA00023295"/>
    </source>
</evidence>
<organism evidence="5 6">
    <name type="scientific">Thamnocephalis sphaerospora</name>
    <dbReference type="NCBI Taxonomy" id="78915"/>
    <lineage>
        <taxon>Eukaryota</taxon>
        <taxon>Fungi</taxon>
        <taxon>Fungi incertae sedis</taxon>
        <taxon>Zoopagomycota</taxon>
        <taxon>Zoopagomycotina</taxon>
        <taxon>Zoopagomycetes</taxon>
        <taxon>Zoopagales</taxon>
        <taxon>Sigmoideomycetaceae</taxon>
        <taxon>Thamnocephalis</taxon>
    </lineage>
</organism>
<dbReference type="STRING" id="78915.A0A4P9XTA0"/>
<dbReference type="PANTHER" id="PTHR12304">
    <property type="entry name" value="INOSINE-URIDINE PREFERRING NUCLEOSIDE HYDROLASE"/>
    <property type="match status" value="1"/>
</dbReference>
<reference evidence="6" key="1">
    <citation type="journal article" date="2018" name="Nat. Microbiol.">
        <title>Leveraging single-cell genomics to expand the fungal tree of life.</title>
        <authorList>
            <person name="Ahrendt S.R."/>
            <person name="Quandt C.A."/>
            <person name="Ciobanu D."/>
            <person name="Clum A."/>
            <person name="Salamov A."/>
            <person name="Andreopoulos B."/>
            <person name="Cheng J.F."/>
            <person name="Woyke T."/>
            <person name="Pelin A."/>
            <person name="Henrissat B."/>
            <person name="Reynolds N.K."/>
            <person name="Benny G.L."/>
            <person name="Smith M.E."/>
            <person name="James T.Y."/>
            <person name="Grigoriev I.V."/>
        </authorList>
    </citation>
    <scope>NUCLEOTIDE SEQUENCE [LARGE SCALE GENOMIC DNA]</scope>
    <source>
        <strain evidence="6">RSA 1356</strain>
    </source>
</reference>
<evidence type="ECO:0000256" key="2">
    <source>
        <dbReference type="ARBA" id="ARBA00022801"/>
    </source>
</evidence>
<dbReference type="OrthoDB" id="5783963at2759"/>
<evidence type="ECO:0000259" key="4">
    <source>
        <dbReference type="Pfam" id="PF01156"/>
    </source>
</evidence>
<dbReference type="SUPFAM" id="SSF53590">
    <property type="entry name" value="Nucleoside hydrolase"/>
    <property type="match status" value="1"/>
</dbReference>